<reference evidence="1" key="1">
    <citation type="submission" date="2022-07" db="EMBL/GenBank/DDBJ databases">
        <title>Phylogenomic reconstructions and comparative analyses of Kickxellomycotina fungi.</title>
        <authorList>
            <person name="Reynolds N.K."/>
            <person name="Stajich J.E."/>
            <person name="Barry K."/>
            <person name="Grigoriev I.V."/>
            <person name="Crous P."/>
            <person name="Smith M.E."/>
        </authorList>
    </citation>
    <scope>NUCLEOTIDE SEQUENCE</scope>
    <source>
        <strain evidence="1">Benny 63K</strain>
    </source>
</reference>
<sequence>MPVHPGWDTPGDFNPGGSIPGDIPPYPAPTSTLSVLTSQLYIQHQPAQYYYMSTPTGHYLHPSMCTPSLEAAHGAAFQIQTNKNHSDSNATTAIRSVPTAPTTESVKDQCANIILANGKDNFTDNAVSEPHISVTHERPVSPKQLMIDNMSDNNNDSDEDAIALVTHFKPGDSSELWLDLYENEGQSVNGWSDDKLAAGLQDHLPLELVTQWHRALAKARGR</sequence>
<dbReference type="Proteomes" id="UP001150581">
    <property type="component" value="Unassembled WGS sequence"/>
</dbReference>
<protein>
    <submittedName>
        <fullName evidence="1">Uncharacterized protein</fullName>
    </submittedName>
</protein>
<accession>A0ACC1IF29</accession>
<comment type="caution">
    <text evidence="1">The sequence shown here is derived from an EMBL/GenBank/DDBJ whole genome shotgun (WGS) entry which is preliminary data.</text>
</comment>
<gene>
    <name evidence="1" type="ORF">LPJ66_006074</name>
</gene>
<evidence type="ECO:0000313" key="1">
    <source>
        <dbReference type="EMBL" id="KAJ1892902.1"/>
    </source>
</evidence>
<evidence type="ECO:0000313" key="2">
    <source>
        <dbReference type="Proteomes" id="UP001150581"/>
    </source>
</evidence>
<dbReference type="EMBL" id="JANBPG010000917">
    <property type="protein sequence ID" value="KAJ1892902.1"/>
    <property type="molecule type" value="Genomic_DNA"/>
</dbReference>
<proteinExistence type="predicted"/>
<organism evidence="1 2">
    <name type="scientific">Kickxella alabastrina</name>
    <dbReference type="NCBI Taxonomy" id="61397"/>
    <lineage>
        <taxon>Eukaryota</taxon>
        <taxon>Fungi</taxon>
        <taxon>Fungi incertae sedis</taxon>
        <taxon>Zoopagomycota</taxon>
        <taxon>Kickxellomycotina</taxon>
        <taxon>Kickxellomycetes</taxon>
        <taxon>Kickxellales</taxon>
        <taxon>Kickxellaceae</taxon>
        <taxon>Kickxella</taxon>
    </lineage>
</organism>
<name>A0ACC1IF29_9FUNG</name>
<keyword evidence="2" id="KW-1185">Reference proteome</keyword>